<comment type="similarity">
    <text evidence="1">Belongs to the NAD(P)-dependent epimerase/dehydratase family.</text>
</comment>
<dbReference type="GO" id="GO:0016491">
    <property type="term" value="F:oxidoreductase activity"/>
    <property type="evidence" value="ECO:0007669"/>
    <property type="project" value="UniProtKB-KW"/>
</dbReference>
<dbReference type="PANTHER" id="PTHR43103:SF5">
    <property type="entry name" value="4-EPIMERASE, PUTATIVE (AFU_ORTHOLOGUE AFUA_7G00360)-RELATED"/>
    <property type="match status" value="1"/>
</dbReference>
<dbReference type="Pfam" id="PF01370">
    <property type="entry name" value="Epimerase"/>
    <property type="match status" value="1"/>
</dbReference>
<name>A0A382CTJ2_9ZZZZ</name>
<evidence type="ECO:0000256" key="1">
    <source>
        <dbReference type="ARBA" id="ARBA00007637"/>
    </source>
</evidence>
<evidence type="ECO:0000256" key="2">
    <source>
        <dbReference type="ARBA" id="ARBA00023002"/>
    </source>
</evidence>
<evidence type="ECO:0000313" key="5">
    <source>
        <dbReference type="EMBL" id="SVB29199.1"/>
    </source>
</evidence>
<dbReference type="InterPro" id="IPR001509">
    <property type="entry name" value="Epimerase_deHydtase"/>
</dbReference>
<dbReference type="InterPro" id="IPR036291">
    <property type="entry name" value="NAD(P)-bd_dom_sf"/>
</dbReference>
<feature type="domain" description="NAD-dependent epimerase/dehydratase" evidence="4">
    <location>
        <begin position="8"/>
        <end position="165"/>
    </location>
</feature>
<dbReference type="EMBL" id="UINC01035964">
    <property type="protein sequence ID" value="SVB29199.1"/>
    <property type="molecule type" value="Genomic_DNA"/>
</dbReference>
<organism evidence="5">
    <name type="scientific">marine metagenome</name>
    <dbReference type="NCBI Taxonomy" id="408172"/>
    <lineage>
        <taxon>unclassified sequences</taxon>
        <taxon>metagenomes</taxon>
        <taxon>ecological metagenomes</taxon>
    </lineage>
</organism>
<proteinExistence type="inferred from homology"/>
<reference evidence="5" key="1">
    <citation type="submission" date="2018-05" db="EMBL/GenBank/DDBJ databases">
        <authorList>
            <person name="Lanie J.A."/>
            <person name="Ng W.-L."/>
            <person name="Kazmierczak K.M."/>
            <person name="Andrzejewski T.M."/>
            <person name="Davidsen T.M."/>
            <person name="Wayne K.J."/>
            <person name="Tettelin H."/>
            <person name="Glass J.I."/>
            <person name="Rusch D."/>
            <person name="Podicherti R."/>
            <person name="Tsui H.-C.T."/>
            <person name="Winkler M.E."/>
        </authorList>
    </citation>
    <scope>NUCLEOTIDE SEQUENCE</scope>
</reference>
<keyword evidence="3" id="KW-0520">NAD</keyword>
<dbReference type="AlphaFoldDB" id="A0A382CTJ2"/>
<evidence type="ECO:0000259" key="4">
    <source>
        <dbReference type="Pfam" id="PF01370"/>
    </source>
</evidence>
<dbReference type="Gene3D" id="3.40.50.720">
    <property type="entry name" value="NAD(P)-binding Rossmann-like Domain"/>
    <property type="match status" value="1"/>
</dbReference>
<gene>
    <name evidence="5" type="ORF">METZ01_LOCUS182053</name>
</gene>
<sequence>MKRFQRLLITGAAGNLGRQLRIGLAPLAEIVRLTDHVEMAPAGVGEEVIECQLGDFDAVMAVIEGCDGIVHFGAASNERPWAEILDSSIKGGYNIYEAARRHNIKRIVYASSIHAVGYVRREEGADTDTPHRPDTLYGLSKCFVEDLAQLYFDKFGIESACLRINSCFEKPVDRRQLSTWISFRDLVQLTERCLVSERIGVTVVYGISDNKEAFFSNHKIRHLGYKPLDSSENYRAEVESETQPGDPFDPAVEYVGGIFTRYGHPDEGEK</sequence>
<protein>
    <recommendedName>
        <fullName evidence="4">NAD-dependent epimerase/dehydratase domain-containing protein</fullName>
    </recommendedName>
</protein>
<dbReference type="SUPFAM" id="SSF51735">
    <property type="entry name" value="NAD(P)-binding Rossmann-fold domains"/>
    <property type="match status" value="1"/>
</dbReference>
<dbReference type="PANTHER" id="PTHR43103">
    <property type="entry name" value="NUCLEOSIDE-DIPHOSPHATE-SUGAR EPIMERASE"/>
    <property type="match status" value="1"/>
</dbReference>
<evidence type="ECO:0000256" key="3">
    <source>
        <dbReference type="ARBA" id="ARBA00023027"/>
    </source>
</evidence>
<keyword evidence="2" id="KW-0560">Oxidoreductase</keyword>
<accession>A0A382CTJ2</accession>